<dbReference type="Gene3D" id="3.40.50.2000">
    <property type="entry name" value="Glycogen Phosphorylase B"/>
    <property type="match status" value="2"/>
</dbReference>
<evidence type="ECO:0000256" key="1">
    <source>
        <dbReference type="ARBA" id="ARBA00022679"/>
    </source>
</evidence>
<dbReference type="PANTHER" id="PTHR12526">
    <property type="entry name" value="GLYCOSYLTRANSFERASE"/>
    <property type="match status" value="1"/>
</dbReference>
<dbReference type="Pfam" id="PF00534">
    <property type="entry name" value="Glycos_transf_1"/>
    <property type="match status" value="1"/>
</dbReference>
<evidence type="ECO:0000256" key="2">
    <source>
        <dbReference type="SAM" id="MobiDB-lite"/>
    </source>
</evidence>
<dbReference type="RefSeq" id="WP_179767522.1">
    <property type="nucleotide sequence ID" value="NZ_JACCFO010000001.1"/>
</dbReference>
<proteinExistence type="predicted"/>
<evidence type="ECO:0000259" key="3">
    <source>
        <dbReference type="Pfam" id="PF00534"/>
    </source>
</evidence>
<protein>
    <submittedName>
        <fullName evidence="4">Glycosyltransferase involved in cell wall biosynthesis</fullName>
    </submittedName>
</protein>
<evidence type="ECO:0000313" key="5">
    <source>
        <dbReference type="Proteomes" id="UP000575985"/>
    </source>
</evidence>
<accession>A0A853BN02</accession>
<dbReference type="Proteomes" id="UP000575985">
    <property type="component" value="Unassembled WGS sequence"/>
</dbReference>
<evidence type="ECO:0000313" key="4">
    <source>
        <dbReference type="EMBL" id="NYI96104.1"/>
    </source>
</evidence>
<dbReference type="InterPro" id="IPR001296">
    <property type="entry name" value="Glyco_trans_1"/>
</dbReference>
<dbReference type="PANTHER" id="PTHR12526:SF627">
    <property type="entry name" value="D-RHAMNOSYLTRANSFERASE WBPZ"/>
    <property type="match status" value="1"/>
</dbReference>
<gene>
    <name evidence="4" type="ORF">HNR12_002381</name>
</gene>
<keyword evidence="5" id="KW-1185">Reference proteome</keyword>
<comment type="caution">
    <text evidence="4">The sequence shown here is derived from an EMBL/GenBank/DDBJ whole genome shotgun (WGS) entry which is preliminary data.</text>
</comment>
<reference evidence="4 5" key="1">
    <citation type="submission" date="2020-07" db="EMBL/GenBank/DDBJ databases">
        <title>Sequencing the genomes of 1000 actinobacteria strains.</title>
        <authorList>
            <person name="Klenk H.-P."/>
        </authorList>
    </citation>
    <scope>NUCLEOTIDE SEQUENCE [LARGE SCALE GENOMIC DNA]</scope>
    <source>
        <strain evidence="4 5">DSM 45927</strain>
    </source>
</reference>
<keyword evidence="1 4" id="KW-0808">Transferase</keyword>
<dbReference type="SUPFAM" id="SSF53756">
    <property type="entry name" value="UDP-Glycosyltransferase/glycogen phosphorylase"/>
    <property type="match status" value="1"/>
</dbReference>
<feature type="region of interest" description="Disordered" evidence="2">
    <location>
        <begin position="58"/>
        <end position="96"/>
    </location>
</feature>
<dbReference type="EMBL" id="JACCFO010000001">
    <property type="protein sequence ID" value="NYI96104.1"/>
    <property type="molecule type" value="Genomic_DNA"/>
</dbReference>
<organism evidence="4 5">
    <name type="scientific">Streptomonospora nanhaiensis</name>
    <dbReference type="NCBI Taxonomy" id="1323731"/>
    <lineage>
        <taxon>Bacteria</taxon>
        <taxon>Bacillati</taxon>
        <taxon>Actinomycetota</taxon>
        <taxon>Actinomycetes</taxon>
        <taxon>Streptosporangiales</taxon>
        <taxon>Nocardiopsidaceae</taxon>
        <taxon>Streptomonospora</taxon>
    </lineage>
</organism>
<feature type="domain" description="Glycosyl transferase family 1" evidence="3">
    <location>
        <begin position="224"/>
        <end position="380"/>
    </location>
</feature>
<name>A0A853BN02_9ACTN</name>
<sequence length="413" mass="44684">MKIAFLIANAYGMGGTIRTVFTLSQGLTAAGHDVEIVSLARHRDQPFFPLPDGVTLRALSPGPGNPPGSPPANPPGGRPDAPPPPPDPGPLDRWRHRRVGGTIPLTEARNHRVFDARRMHALAAYLRGTDADAAIGTRPGLNLLLARWAPPRLLRIGQEHVHHDRHAFDIRFAIARRYRRLDGLTVLTEADRARYHGVLRSPPPGWLAVMPNPLPPGRHPRAALDAPVVAAAGRADPVKQYPLLLDAFAEVARCEPDWRLRIYGTAKRDEALRAIIADKGLGDRVALMGRVRDLSAELAGASVLAVSSRSEGFGMTIIEAFAAGVPVVSFDCPHGPREIIDHGRTGLLVTPQDPSALAGALLRLARDPALRRRMGDAARRAAAAYDLGAVTRRWEDYLAARMAAKRHGLSRAT</sequence>
<dbReference type="AlphaFoldDB" id="A0A853BN02"/>
<dbReference type="GO" id="GO:0016740">
    <property type="term" value="F:transferase activity"/>
    <property type="evidence" value="ECO:0007669"/>
    <property type="project" value="UniProtKB-KW"/>
</dbReference>
<feature type="compositionally biased region" description="Pro residues" evidence="2">
    <location>
        <begin position="63"/>
        <end position="89"/>
    </location>
</feature>